<keyword evidence="1" id="KW-0812">Transmembrane</keyword>
<dbReference type="OrthoDB" id="3078253at2"/>
<feature type="transmembrane region" description="Helical" evidence="1">
    <location>
        <begin position="128"/>
        <end position="153"/>
    </location>
</feature>
<name>K0J4W5_AMPXN</name>
<dbReference type="EMBL" id="AP012050">
    <property type="protein sequence ID" value="BAM48417.1"/>
    <property type="molecule type" value="Genomic_DNA"/>
</dbReference>
<protein>
    <submittedName>
        <fullName evidence="2">Uncharacterized protein</fullName>
    </submittedName>
</protein>
<accession>K0J4W5</accession>
<reference evidence="2 3" key="1">
    <citation type="submission" date="2011-01" db="EMBL/GenBank/DDBJ databases">
        <title>Whole genome sequence of Amphibacillus xylinus NBRC 15112.</title>
        <authorList>
            <person name="Nakazawa H."/>
            <person name="Katano Y."/>
            <person name="Nakamura S."/>
            <person name="Sasagawa M."/>
            <person name="Fukada J."/>
            <person name="Arai T."/>
            <person name="Sasakura N."/>
            <person name="Mochizuki D."/>
            <person name="Hosoyama A."/>
            <person name="Harada K."/>
            <person name="Horikawa H."/>
            <person name="Kato Y."/>
            <person name="Harada T."/>
            <person name="Sasaki K."/>
            <person name="Sekiguchi M."/>
            <person name="Hodoyama M."/>
            <person name="Nishiko R."/>
            <person name="Narita H."/>
            <person name="Hanamaki A."/>
            <person name="Hata C."/>
            <person name="Konno Y."/>
            <person name="Niimura Y."/>
            <person name="Yamazaki S."/>
            <person name="Fujita N."/>
        </authorList>
    </citation>
    <scope>NUCLEOTIDE SEQUENCE [LARGE SCALE GENOMIC DNA]</scope>
    <source>
        <strain evidence="3">ATCC 51415 / DSM 6626 / JCM 7361 / LMG 17667 / NBRC 15112 / Ep01</strain>
    </source>
</reference>
<proteinExistence type="predicted"/>
<dbReference type="AlphaFoldDB" id="K0J4W5"/>
<dbReference type="HOGENOM" id="CLU_119038_0_0_9"/>
<dbReference type="eggNOG" id="ENOG502ZBMX">
    <property type="taxonomic scope" value="Bacteria"/>
</dbReference>
<feature type="transmembrane region" description="Helical" evidence="1">
    <location>
        <begin position="173"/>
        <end position="195"/>
    </location>
</feature>
<evidence type="ECO:0000313" key="2">
    <source>
        <dbReference type="EMBL" id="BAM48417.1"/>
    </source>
</evidence>
<dbReference type="KEGG" id="axl:AXY_22850"/>
<sequence length="208" mass="23291">MSSEINKTTVPKLKFWANFKEKHPNLAQFLVFFLLSNGVTVLQLVLMPVLRGLFEQTSLININFQILQFGQNFDGSSYFVFDYAAGPLSSGGGGGLAYFLAVQIAIGVAQIINFFAQRSITFKSNSNIWKAAMWYVIAYFVITIGAAAAQGFYKAPIYNLLMNTWGMGSFGETMADMVTMIINSAISFWVFYPIFKVIFKQEPENQTK</sequence>
<keyword evidence="1" id="KW-1133">Transmembrane helix</keyword>
<feature type="transmembrane region" description="Helical" evidence="1">
    <location>
        <begin position="96"/>
        <end position="116"/>
    </location>
</feature>
<evidence type="ECO:0000313" key="3">
    <source>
        <dbReference type="Proteomes" id="UP000006294"/>
    </source>
</evidence>
<organism evidence="2 3">
    <name type="scientific">Amphibacillus xylanus (strain ATCC 51415 / DSM 6626 / JCM 7361 / LMG 17667 / NBRC 15112 / Ep01)</name>
    <dbReference type="NCBI Taxonomy" id="698758"/>
    <lineage>
        <taxon>Bacteria</taxon>
        <taxon>Bacillati</taxon>
        <taxon>Bacillota</taxon>
        <taxon>Bacilli</taxon>
        <taxon>Bacillales</taxon>
        <taxon>Bacillaceae</taxon>
        <taxon>Amphibacillus</taxon>
    </lineage>
</organism>
<evidence type="ECO:0000256" key="1">
    <source>
        <dbReference type="SAM" id="Phobius"/>
    </source>
</evidence>
<gene>
    <name evidence="2" type="ordered locus">AXY_22850</name>
</gene>
<feature type="transmembrane region" description="Helical" evidence="1">
    <location>
        <begin position="29"/>
        <end position="50"/>
    </location>
</feature>
<keyword evidence="3" id="KW-1185">Reference proteome</keyword>
<dbReference type="Proteomes" id="UP000006294">
    <property type="component" value="Chromosome"/>
</dbReference>
<dbReference type="STRING" id="698758.AXY_22850"/>
<keyword evidence="1" id="KW-0472">Membrane</keyword>
<dbReference type="PATRIC" id="fig|698758.3.peg.2294"/>
<dbReference type="RefSeq" id="WP_015010997.1">
    <property type="nucleotide sequence ID" value="NC_018704.1"/>
</dbReference>